<feature type="compositionally biased region" description="Acidic residues" evidence="1">
    <location>
        <begin position="541"/>
        <end position="568"/>
    </location>
</feature>
<feature type="region of interest" description="Disordered" evidence="1">
    <location>
        <begin position="138"/>
        <end position="180"/>
    </location>
</feature>
<proteinExistence type="predicted"/>
<evidence type="ECO:0000313" key="3">
    <source>
        <dbReference type="Proteomes" id="UP001364617"/>
    </source>
</evidence>
<accession>A0AAN9CN23</accession>
<name>A0AAN9CN23_9TELE</name>
<keyword evidence="3" id="KW-1185">Reference proteome</keyword>
<feature type="compositionally biased region" description="Basic and acidic residues" evidence="1">
    <location>
        <begin position="144"/>
        <end position="155"/>
    </location>
</feature>
<feature type="compositionally biased region" description="Basic and acidic residues" evidence="1">
    <location>
        <begin position="488"/>
        <end position="498"/>
    </location>
</feature>
<feature type="compositionally biased region" description="Acidic residues" evidence="1">
    <location>
        <begin position="499"/>
        <end position="524"/>
    </location>
</feature>
<gene>
    <name evidence="2" type="ORF">R3I93_015477</name>
</gene>
<feature type="compositionally biased region" description="Acidic residues" evidence="1">
    <location>
        <begin position="701"/>
        <end position="712"/>
    </location>
</feature>
<feature type="compositionally biased region" description="Basic and acidic residues" evidence="1">
    <location>
        <begin position="337"/>
        <end position="359"/>
    </location>
</feature>
<dbReference type="EMBL" id="JAYKXH010000016">
    <property type="protein sequence ID" value="KAK7141334.1"/>
    <property type="molecule type" value="Genomic_DNA"/>
</dbReference>
<feature type="compositionally biased region" description="Polar residues" evidence="1">
    <location>
        <begin position="159"/>
        <end position="178"/>
    </location>
</feature>
<dbReference type="Proteomes" id="UP001364617">
    <property type="component" value="Unassembled WGS sequence"/>
</dbReference>
<feature type="compositionally biased region" description="Polar residues" evidence="1">
    <location>
        <begin position="386"/>
        <end position="406"/>
    </location>
</feature>
<feature type="compositionally biased region" description="Basic and acidic residues" evidence="1">
    <location>
        <begin position="453"/>
        <end position="478"/>
    </location>
</feature>
<feature type="region of interest" description="Disordered" evidence="1">
    <location>
        <begin position="294"/>
        <end position="712"/>
    </location>
</feature>
<feature type="compositionally biased region" description="Acidic residues" evidence="1">
    <location>
        <begin position="443"/>
        <end position="452"/>
    </location>
</feature>
<feature type="compositionally biased region" description="Basic and acidic residues" evidence="1">
    <location>
        <begin position="525"/>
        <end position="540"/>
    </location>
</feature>
<organism evidence="2 3">
    <name type="scientific">Phoxinus phoxinus</name>
    <name type="common">Eurasian minnow</name>
    <dbReference type="NCBI Taxonomy" id="58324"/>
    <lineage>
        <taxon>Eukaryota</taxon>
        <taxon>Metazoa</taxon>
        <taxon>Chordata</taxon>
        <taxon>Craniata</taxon>
        <taxon>Vertebrata</taxon>
        <taxon>Euteleostomi</taxon>
        <taxon>Actinopterygii</taxon>
        <taxon>Neopterygii</taxon>
        <taxon>Teleostei</taxon>
        <taxon>Ostariophysi</taxon>
        <taxon>Cypriniformes</taxon>
        <taxon>Leuciscidae</taxon>
        <taxon>Phoxininae</taxon>
        <taxon>Phoxinus</taxon>
    </lineage>
</organism>
<dbReference type="AlphaFoldDB" id="A0AAN9CN23"/>
<feature type="compositionally biased region" description="Basic and acidic residues" evidence="1">
    <location>
        <begin position="569"/>
        <end position="606"/>
    </location>
</feature>
<feature type="compositionally biased region" description="Low complexity" evidence="1">
    <location>
        <begin position="423"/>
        <end position="432"/>
    </location>
</feature>
<feature type="compositionally biased region" description="Acidic residues" evidence="1">
    <location>
        <begin position="607"/>
        <end position="627"/>
    </location>
</feature>
<protein>
    <submittedName>
        <fullName evidence="2">Uncharacterized protein</fullName>
    </submittedName>
</protein>
<comment type="caution">
    <text evidence="2">The sequence shown here is derived from an EMBL/GenBank/DDBJ whole genome shotgun (WGS) entry which is preliminary data.</text>
</comment>
<sequence length="712" mass="81782">MTPFTKCEEERHDNYQRKLYETIQHNQRRRMQLQSDFHSQQRNHRLSRAAWLQGRWLEISEQERRAQIHNQKLLQDFQRAQDTLNDMLAHTEAMNSIRVQYEQYLEENFTQWQKRLKDIRVTEKSKRVQQHLKSFIQQTEEDEGMKTAHRSDFRGHPLSFNSPNPSQTSHTMQNTQTAKDIKQKAERCNLNGHHPYFPPTWLTGSQPFISGLPQNNIPKDYKNLQNIQALNHPLPPYYSSPGDSLLQSHPPVQQKSPSMDNLWAGTRQGFMPTAHFTPAGASWPRLPVLSPMWGMMDVPDPGEERIQRSETDKEKVTKETVNPNEESCQKLKRRKNGRESDRSELDCRPVRLSIDKEESSEGSAVPSEVTVSGMQKREKKKRDGTKSCSTENDNNSQGSSTMPQDASDSHSDTKISKIHKTTSKILLSSKESIITKKNVDAGMQDEEEDEQEENRRQEISSVSSEKKDGSEGLSIREEEYFEGNGESHVAEEKICDIDKEIEDEEEDEEGTGGEEEAGLVDEEGSEKVMEKRDGIGHSDGEEPEEEGDVPQDIPDSEDEGETTEEEERENSFQDEKEARKSPGSVEDDKNVNTSDRDIHKSLKELYADEPEEEEAYNQEEDEEEDEVVVEKAYPWQPLVDDHTKCPDDEDDDIEGLLNPVNSQTQKEDDVENTDQSIDQHSASEDGNRPQKSRPAATNESVESDDEFDHFYD</sequence>
<evidence type="ECO:0000313" key="2">
    <source>
        <dbReference type="EMBL" id="KAK7141334.1"/>
    </source>
</evidence>
<evidence type="ECO:0000256" key="1">
    <source>
        <dbReference type="SAM" id="MobiDB-lite"/>
    </source>
</evidence>
<feature type="compositionally biased region" description="Basic and acidic residues" evidence="1">
    <location>
        <begin position="302"/>
        <end position="318"/>
    </location>
</feature>
<reference evidence="2 3" key="1">
    <citation type="submission" date="2024-02" db="EMBL/GenBank/DDBJ databases">
        <title>Chromosome-level genome assembly of the Eurasian Minnow (Phoxinus phoxinus).</title>
        <authorList>
            <person name="Oriowo T.O."/>
            <person name="Martin S."/>
            <person name="Stange M."/>
            <person name="Chrysostomakis Y."/>
            <person name="Brown T."/>
            <person name="Winkler S."/>
            <person name="Kukowka S."/>
            <person name="Myers E.W."/>
            <person name="Bohne A."/>
        </authorList>
    </citation>
    <scope>NUCLEOTIDE SEQUENCE [LARGE SCALE GENOMIC DNA]</scope>
    <source>
        <strain evidence="2">ZFMK-TIS-60720</strain>
        <tissue evidence="2">Whole Organism</tissue>
    </source>
</reference>